<protein>
    <recommendedName>
        <fullName evidence="4">DUF4367 domain-containing protein</fullName>
    </recommendedName>
</protein>
<keyword evidence="1" id="KW-0732">Signal</keyword>
<organism evidence="2 3">
    <name type="scientific">Paenalkalicoccus suaedae</name>
    <dbReference type="NCBI Taxonomy" id="2592382"/>
    <lineage>
        <taxon>Bacteria</taxon>
        <taxon>Bacillati</taxon>
        <taxon>Bacillota</taxon>
        <taxon>Bacilli</taxon>
        <taxon>Bacillales</taxon>
        <taxon>Bacillaceae</taxon>
        <taxon>Paenalkalicoccus</taxon>
    </lineage>
</organism>
<dbReference type="Proteomes" id="UP000318138">
    <property type="component" value="Chromosome"/>
</dbReference>
<sequence length="129" mass="14172">MKKLLVIILSLACLLLAACGDSGLEFTTGEYVNDFSIDFSEEAINDKEQIQQALDIFAEQEETDTQATGQPDHVVTINDLDNSTALVFANIWTTDDQTLIYNSAGAEDTFYLITGENADVLLGMIEELQ</sequence>
<dbReference type="AlphaFoldDB" id="A0A859FDI9"/>
<dbReference type="EMBL" id="CP041372">
    <property type="protein sequence ID" value="QKS70325.1"/>
    <property type="molecule type" value="Genomic_DNA"/>
</dbReference>
<gene>
    <name evidence="2" type="ORF">FLK61_26580</name>
</gene>
<evidence type="ECO:0008006" key="4">
    <source>
        <dbReference type="Google" id="ProtNLM"/>
    </source>
</evidence>
<feature type="signal peptide" evidence="1">
    <location>
        <begin position="1"/>
        <end position="17"/>
    </location>
</feature>
<proteinExistence type="predicted"/>
<accession>A0A859FDI9</accession>
<keyword evidence="3" id="KW-1185">Reference proteome</keyword>
<name>A0A859FDI9_9BACI</name>
<evidence type="ECO:0000313" key="2">
    <source>
        <dbReference type="EMBL" id="QKS70325.1"/>
    </source>
</evidence>
<reference evidence="3" key="1">
    <citation type="submission" date="2019-07" db="EMBL/GenBank/DDBJ databases">
        <title>Bacillus alkalisoli sp. nov. isolated from saline soil.</title>
        <authorList>
            <person name="Sun J.-Q."/>
            <person name="Xu L."/>
        </authorList>
    </citation>
    <scope>NUCLEOTIDE SEQUENCE [LARGE SCALE GENOMIC DNA]</scope>
    <source>
        <strain evidence="3">M4U3P1</strain>
    </source>
</reference>
<evidence type="ECO:0000256" key="1">
    <source>
        <dbReference type="SAM" id="SignalP"/>
    </source>
</evidence>
<dbReference type="PROSITE" id="PS51257">
    <property type="entry name" value="PROKAR_LIPOPROTEIN"/>
    <property type="match status" value="1"/>
</dbReference>
<dbReference type="KEGG" id="psua:FLK61_26580"/>
<feature type="chain" id="PRO_5038788403" description="DUF4367 domain-containing protein" evidence="1">
    <location>
        <begin position="18"/>
        <end position="129"/>
    </location>
</feature>
<evidence type="ECO:0000313" key="3">
    <source>
        <dbReference type="Proteomes" id="UP000318138"/>
    </source>
</evidence>